<evidence type="ECO:0000256" key="7">
    <source>
        <dbReference type="ARBA" id="ARBA00023065"/>
    </source>
</evidence>
<evidence type="ECO:0000256" key="8">
    <source>
        <dbReference type="ARBA" id="ARBA00023114"/>
    </source>
</evidence>
<dbReference type="PRINTS" id="PR00184">
    <property type="entry name" value="NEISSPPORIN"/>
</dbReference>
<evidence type="ECO:0000256" key="3">
    <source>
        <dbReference type="ARBA" id="ARBA00022448"/>
    </source>
</evidence>
<feature type="chain" id="PRO_5008501794" evidence="11">
    <location>
        <begin position="22"/>
        <end position="373"/>
    </location>
</feature>
<accession>A0A158HGD3</accession>
<evidence type="ECO:0000256" key="2">
    <source>
        <dbReference type="ARBA" id="ARBA00011233"/>
    </source>
</evidence>
<dbReference type="EMBL" id="FCOK02000030">
    <property type="protein sequence ID" value="SAL43442.1"/>
    <property type="molecule type" value="Genomic_DNA"/>
</dbReference>
<dbReference type="InterPro" id="IPR023614">
    <property type="entry name" value="Porin_dom_sf"/>
</dbReference>
<dbReference type="Proteomes" id="UP000054683">
    <property type="component" value="Unassembled WGS sequence"/>
</dbReference>
<keyword evidence="5" id="KW-0812">Transmembrane</keyword>
<dbReference type="InterPro" id="IPR033900">
    <property type="entry name" value="Gram_neg_porin_domain"/>
</dbReference>
<gene>
    <name evidence="13" type="ORF">AWB69_04399</name>
</gene>
<keyword evidence="10" id="KW-0998">Cell outer membrane</keyword>
<dbReference type="GO" id="GO:0006811">
    <property type="term" value="P:monoatomic ion transport"/>
    <property type="evidence" value="ECO:0007669"/>
    <property type="project" value="UniProtKB-KW"/>
</dbReference>
<dbReference type="Pfam" id="PF13609">
    <property type="entry name" value="Porin_4"/>
    <property type="match status" value="1"/>
</dbReference>
<dbReference type="GO" id="GO:0009279">
    <property type="term" value="C:cell outer membrane"/>
    <property type="evidence" value="ECO:0007669"/>
    <property type="project" value="UniProtKB-SubCell"/>
</dbReference>
<protein>
    <submittedName>
        <fullName evidence="13">Porin</fullName>
    </submittedName>
</protein>
<dbReference type="PANTHER" id="PTHR34501:SF9">
    <property type="entry name" value="MAJOR OUTER MEMBRANE PROTEIN P.IA"/>
    <property type="match status" value="1"/>
</dbReference>
<evidence type="ECO:0000256" key="6">
    <source>
        <dbReference type="ARBA" id="ARBA00022729"/>
    </source>
</evidence>
<keyword evidence="3" id="KW-0813">Transport</keyword>
<dbReference type="InterPro" id="IPR002299">
    <property type="entry name" value="Porin_Neis"/>
</dbReference>
<dbReference type="GO" id="GO:0046930">
    <property type="term" value="C:pore complex"/>
    <property type="evidence" value="ECO:0007669"/>
    <property type="project" value="UniProtKB-KW"/>
</dbReference>
<evidence type="ECO:0000313" key="14">
    <source>
        <dbReference type="Proteomes" id="UP000054683"/>
    </source>
</evidence>
<evidence type="ECO:0000256" key="10">
    <source>
        <dbReference type="ARBA" id="ARBA00023237"/>
    </source>
</evidence>
<dbReference type="CDD" id="cd00342">
    <property type="entry name" value="gram_neg_porins"/>
    <property type="match status" value="1"/>
</dbReference>
<dbReference type="GO" id="GO:0015288">
    <property type="term" value="F:porin activity"/>
    <property type="evidence" value="ECO:0007669"/>
    <property type="project" value="UniProtKB-KW"/>
</dbReference>
<dbReference type="Gene3D" id="2.40.160.10">
    <property type="entry name" value="Porin"/>
    <property type="match status" value="1"/>
</dbReference>
<organism evidence="13 14">
    <name type="scientific">Caballeronia udeis</name>
    <dbReference type="NCBI Taxonomy" id="1232866"/>
    <lineage>
        <taxon>Bacteria</taxon>
        <taxon>Pseudomonadati</taxon>
        <taxon>Pseudomonadota</taxon>
        <taxon>Betaproteobacteria</taxon>
        <taxon>Burkholderiales</taxon>
        <taxon>Burkholderiaceae</taxon>
        <taxon>Caballeronia</taxon>
    </lineage>
</organism>
<keyword evidence="9" id="KW-0472">Membrane</keyword>
<keyword evidence="4" id="KW-1134">Transmembrane beta strand</keyword>
<name>A0A158HGD3_9BURK</name>
<evidence type="ECO:0000256" key="4">
    <source>
        <dbReference type="ARBA" id="ARBA00022452"/>
    </source>
</evidence>
<feature type="domain" description="Porin" evidence="12">
    <location>
        <begin position="9"/>
        <end position="340"/>
    </location>
</feature>
<keyword evidence="8" id="KW-0626">Porin</keyword>
<dbReference type="SUPFAM" id="SSF56935">
    <property type="entry name" value="Porins"/>
    <property type="match status" value="1"/>
</dbReference>
<dbReference type="AlphaFoldDB" id="A0A158HGD3"/>
<reference evidence="13 14" key="1">
    <citation type="submission" date="2016-01" db="EMBL/GenBank/DDBJ databases">
        <authorList>
            <person name="Oliw E.H."/>
        </authorList>
    </citation>
    <scope>NUCLEOTIDE SEQUENCE [LARGE SCALE GENOMIC DNA]</scope>
    <source>
        <strain evidence="13">LMG 27134</strain>
    </source>
</reference>
<evidence type="ECO:0000256" key="11">
    <source>
        <dbReference type="SAM" id="SignalP"/>
    </source>
</evidence>
<dbReference type="PANTHER" id="PTHR34501">
    <property type="entry name" value="PROTEIN YDDL-RELATED"/>
    <property type="match status" value="1"/>
</dbReference>
<comment type="subcellular location">
    <subcellularLocation>
        <location evidence="1">Cell outer membrane</location>
        <topology evidence="1">Multi-pass membrane protein</topology>
    </subcellularLocation>
</comment>
<evidence type="ECO:0000256" key="1">
    <source>
        <dbReference type="ARBA" id="ARBA00004571"/>
    </source>
</evidence>
<feature type="signal peptide" evidence="11">
    <location>
        <begin position="1"/>
        <end position="21"/>
    </location>
</feature>
<keyword evidence="7" id="KW-0406">Ion transport</keyword>
<evidence type="ECO:0000256" key="9">
    <source>
        <dbReference type="ARBA" id="ARBA00023136"/>
    </source>
</evidence>
<keyword evidence="6 11" id="KW-0732">Signal</keyword>
<dbReference type="InterPro" id="IPR050298">
    <property type="entry name" value="Gram-neg_bact_OMP"/>
</dbReference>
<evidence type="ECO:0000313" key="13">
    <source>
        <dbReference type="EMBL" id="SAL43442.1"/>
    </source>
</evidence>
<evidence type="ECO:0000256" key="5">
    <source>
        <dbReference type="ARBA" id="ARBA00022692"/>
    </source>
</evidence>
<dbReference type="OrthoDB" id="8982743at2"/>
<dbReference type="RefSeq" id="WP_063977871.1">
    <property type="nucleotide sequence ID" value="NZ_FCOK02000030.1"/>
</dbReference>
<proteinExistence type="predicted"/>
<sequence>MKTPLIAASFAALCASGSVYAQSSVTLYGIIDEGLTFSNNQLGAKAYQMQSGISQGSRWGLQGAEDLGGGLSAIFRLENGFDINSGKLGQQGREFGRGAYVGLSSTTLGTVTLGRQNEMMGDYVGLYTANGNWGILFPHPGDLDNTGIDFRINNAVRYTSPVFSGLQASALYGFGNVAGATNRDAVKSVGVKYAGGPVALAAAYTSIDHPSEAVPEGVWTATNTVDGNYGLAASKYQSFGISGQYSFGAAKISADYTNTKFLGLDPTVGANISGHVTFNIFEIVASYFVTPSVQLGTGYSYTQGQVSATSQKPKYHNFDAIVDYFLSKRTDTYLQATYMHAAGDAQYADLAPVLQRSSTPNQVEVRLGLRHRF</sequence>
<evidence type="ECO:0000259" key="12">
    <source>
        <dbReference type="Pfam" id="PF13609"/>
    </source>
</evidence>
<comment type="subunit">
    <text evidence="2">Homotrimer.</text>
</comment>